<dbReference type="EMBL" id="JAUFQU010000001">
    <property type="protein sequence ID" value="MDN3706530.1"/>
    <property type="molecule type" value="Genomic_DNA"/>
</dbReference>
<reference evidence="6" key="2">
    <citation type="journal article" date="2019" name="Int. J. Syst. Evol. Microbiol.">
        <title>The Global Catalogue of Microorganisms (GCM) 10K type strain sequencing project: providing services to taxonomists for standard genome sequencing and annotation.</title>
        <authorList>
            <consortium name="The Broad Institute Genomics Platform"/>
            <consortium name="The Broad Institute Genome Sequencing Center for Infectious Disease"/>
            <person name="Wu L."/>
            <person name="Ma J."/>
        </authorList>
    </citation>
    <scope>NUCLEOTIDE SEQUENCE [LARGE SCALE GENOMIC DNA]</scope>
    <source>
        <strain evidence="6">CECT 7184</strain>
    </source>
</reference>
<name>A0ABT8D333_9FLAO</name>
<keyword evidence="6" id="KW-1185">Reference proteome</keyword>
<organism evidence="4 6">
    <name type="scientific">Paenimyroides ceti</name>
    <dbReference type="NCBI Taxonomy" id="395087"/>
    <lineage>
        <taxon>Bacteria</taxon>
        <taxon>Pseudomonadati</taxon>
        <taxon>Bacteroidota</taxon>
        <taxon>Flavobacteriia</taxon>
        <taxon>Flavobacteriales</taxon>
        <taxon>Flavobacteriaceae</taxon>
        <taxon>Paenimyroides</taxon>
    </lineage>
</organism>
<keyword evidence="1" id="KW-0175">Coiled coil</keyword>
<evidence type="ECO:0000313" key="6">
    <source>
        <dbReference type="Proteomes" id="UP001242368"/>
    </source>
</evidence>
<accession>A0ABT8D333</accession>
<proteinExistence type="predicted"/>
<dbReference type="Proteomes" id="UP001242368">
    <property type="component" value="Unassembled WGS sequence"/>
</dbReference>
<dbReference type="Pfam" id="PF20594">
    <property type="entry name" value="DUF6794"/>
    <property type="match status" value="1"/>
</dbReference>
<gene>
    <name evidence="3" type="ORF">QW060_05235</name>
    <name evidence="4" type="ORF">QW060_26175</name>
    <name evidence="5" type="ORF">QW060_26360</name>
</gene>
<evidence type="ECO:0000313" key="3">
    <source>
        <dbReference type="EMBL" id="MDN3706530.1"/>
    </source>
</evidence>
<comment type="caution">
    <text evidence="4">The sequence shown here is derived from an EMBL/GenBank/DDBJ whole genome shotgun (WGS) entry which is preliminary data.</text>
</comment>
<evidence type="ECO:0000313" key="5">
    <source>
        <dbReference type="EMBL" id="MDN3710354.1"/>
    </source>
</evidence>
<evidence type="ECO:0000256" key="1">
    <source>
        <dbReference type="SAM" id="Coils"/>
    </source>
</evidence>
<dbReference type="EMBL" id="JAUFQU010000083">
    <property type="protein sequence ID" value="MDN3710318.1"/>
    <property type="molecule type" value="Genomic_DNA"/>
</dbReference>
<evidence type="ECO:0000313" key="4">
    <source>
        <dbReference type="EMBL" id="MDN3710318.1"/>
    </source>
</evidence>
<protein>
    <recommendedName>
        <fullName evidence="2">DUF6794 domain-containing protein</fullName>
    </recommendedName>
</protein>
<dbReference type="InterPro" id="IPR046744">
    <property type="entry name" value="DUF6794"/>
</dbReference>
<sequence length="237" mass="27957">MKFKPSSLYGLPNLSNGLTLEKGLAENLEMRVFPEGKKGSDKFKRYSVNVEIIIDKDGNAILDKIENYNGLTEDRIENFISSQKFITASIPSETEKWRFSGWIALMNKNKKEAKQEKQQELIEEREAYKKRIVADSLNGLYIPKNLEECFLELNKLLKHKDIETIKNLKDRNETIMYHHGFGTWLRNNWGLWGGSRLQQYLIDKGLRHPDDMSATILEYYYDWLNEQHEKWKEFEAK</sequence>
<evidence type="ECO:0000259" key="2">
    <source>
        <dbReference type="Pfam" id="PF20594"/>
    </source>
</evidence>
<dbReference type="RefSeq" id="WP_290362599.1">
    <property type="nucleotide sequence ID" value="NZ_JAUFQU010000001.1"/>
</dbReference>
<feature type="domain" description="DUF6794" evidence="2">
    <location>
        <begin position="142"/>
        <end position="224"/>
    </location>
</feature>
<reference evidence="4" key="3">
    <citation type="submission" date="2023-06" db="EMBL/GenBank/DDBJ databases">
        <authorList>
            <person name="Lucena T."/>
            <person name="Sun Q."/>
        </authorList>
    </citation>
    <scope>NUCLEOTIDE SEQUENCE</scope>
    <source>
        <strain evidence="4">CECT 7184</strain>
    </source>
</reference>
<feature type="coiled-coil region" evidence="1">
    <location>
        <begin position="103"/>
        <end position="131"/>
    </location>
</feature>
<reference evidence="4" key="1">
    <citation type="journal article" date="2014" name="Int. J. Syst. Evol. Microbiol.">
        <title>Complete genome of a new Firmicutes species belonging to the dominant human colonic microbiota ('Ruminococcus bicirculans') reveals two chromosomes and a selective capacity to utilize plant glucans.</title>
        <authorList>
            <consortium name="NISC Comparative Sequencing Program"/>
            <person name="Wegmann U."/>
            <person name="Louis P."/>
            <person name="Goesmann A."/>
            <person name="Henrissat B."/>
            <person name="Duncan S.H."/>
            <person name="Flint H.J."/>
        </authorList>
    </citation>
    <scope>NUCLEOTIDE SEQUENCE</scope>
    <source>
        <strain evidence="4">CECT 7184</strain>
    </source>
</reference>
<dbReference type="EMBL" id="JAUFQU010000084">
    <property type="protein sequence ID" value="MDN3710354.1"/>
    <property type="molecule type" value="Genomic_DNA"/>
</dbReference>